<protein>
    <recommendedName>
        <fullName evidence="7">Succinate--CoA ligase [ADP-forming] subunit beta</fullName>
        <ecNumber evidence="7">6.2.1.5</ecNumber>
    </recommendedName>
    <alternativeName>
        <fullName evidence="7">Succinyl-CoA synthetase subunit beta</fullName>
        <shortName evidence="7">SCS-beta</shortName>
    </alternativeName>
</protein>
<dbReference type="PANTHER" id="PTHR11815:SF10">
    <property type="entry name" value="SUCCINATE--COA LIGASE [GDP-FORMING] SUBUNIT BETA, MITOCHONDRIAL"/>
    <property type="match status" value="1"/>
</dbReference>
<dbReference type="InterPro" id="IPR013650">
    <property type="entry name" value="ATP-grasp_succ-CoA_synth-type"/>
</dbReference>
<feature type="binding site" evidence="7">
    <location>
        <position position="46"/>
    </location>
    <ligand>
        <name>ATP</name>
        <dbReference type="ChEBI" id="CHEBI:30616"/>
    </ligand>
</feature>
<evidence type="ECO:0000259" key="9">
    <source>
        <dbReference type="PROSITE" id="PS50975"/>
    </source>
</evidence>
<dbReference type="InterPro" id="IPR005811">
    <property type="entry name" value="SUCC_ACL_C"/>
</dbReference>
<dbReference type="Gene3D" id="3.40.50.261">
    <property type="entry name" value="Succinyl-CoA synthetase domains"/>
    <property type="match status" value="1"/>
</dbReference>
<feature type="binding site" evidence="7">
    <location>
        <position position="107"/>
    </location>
    <ligand>
        <name>ATP</name>
        <dbReference type="ChEBI" id="CHEBI:30616"/>
    </ligand>
</feature>
<sequence>MNIHEYQGKQIMRDFGVAVPNGHVAYNVDEAVEAAEKLGSDVTVVKAQIHAGGRGKAGGVKIAKSLDDVRTYAEELLGKTLVTHQTGSEGKEVKRLLIEEGCDIQNEYYVGLVLDRNTSRITMMASEEGGTEIEEVAEETPEKIFKEVIDPVTGLTPFQARRLAFNINIPKESLSKAVKFMLGLYDVFVKKDCSIAEINPLVTTGDGEVLALDSKLNFDDNALFRQKDIADLRDLDEEDPKEIEASKYDLSYIALDGDIGCMVNGAGLAMATMDTIKHYGGEPANFLDVGGGATTEKVTGAFKLILSDENVNGIFVNIFGGIMKCDVIAEGIVAATKEVGLTLPLVVRLEGTNVKEGKRILEESGLNITSADSMANGAQKIVELVK</sequence>
<dbReference type="FunFam" id="3.30.1490.20:FF:000002">
    <property type="entry name" value="Succinate--CoA ligase [ADP-forming] subunit beta"/>
    <property type="match status" value="1"/>
</dbReference>
<evidence type="ECO:0000256" key="8">
    <source>
        <dbReference type="PROSITE-ProRule" id="PRU00409"/>
    </source>
</evidence>
<dbReference type="Gene3D" id="3.30.470.20">
    <property type="entry name" value="ATP-grasp fold, B domain"/>
    <property type="match status" value="1"/>
</dbReference>
<organism evidence="10 11">
    <name type="scientific">Salimicrobium halophilum</name>
    <dbReference type="NCBI Taxonomy" id="86666"/>
    <lineage>
        <taxon>Bacteria</taxon>
        <taxon>Bacillati</taxon>
        <taxon>Bacillota</taxon>
        <taxon>Bacilli</taxon>
        <taxon>Bacillales</taxon>
        <taxon>Bacillaceae</taxon>
        <taxon>Salimicrobium</taxon>
    </lineage>
</organism>
<dbReference type="GO" id="GO:0004775">
    <property type="term" value="F:succinate-CoA ligase (ADP-forming) activity"/>
    <property type="evidence" value="ECO:0007669"/>
    <property type="project" value="UniProtKB-UniRule"/>
</dbReference>
<evidence type="ECO:0000256" key="3">
    <source>
        <dbReference type="ARBA" id="ARBA00022598"/>
    </source>
</evidence>
<keyword evidence="4 7" id="KW-0479">Metal-binding</keyword>
<dbReference type="NCBIfam" id="TIGR01016">
    <property type="entry name" value="sucCoAbeta"/>
    <property type="match status" value="1"/>
</dbReference>
<dbReference type="GO" id="GO:0000287">
    <property type="term" value="F:magnesium ion binding"/>
    <property type="evidence" value="ECO:0007669"/>
    <property type="project" value="UniProtKB-UniRule"/>
</dbReference>
<keyword evidence="6 7" id="KW-0460">Magnesium</keyword>
<evidence type="ECO:0000313" key="11">
    <source>
        <dbReference type="Proteomes" id="UP000199225"/>
    </source>
</evidence>
<comment type="cofactor">
    <cofactor evidence="7">
        <name>Mg(2+)</name>
        <dbReference type="ChEBI" id="CHEBI:18420"/>
    </cofactor>
    <text evidence="7">Binds 1 Mg(2+) ion per subunit.</text>
</comment>
<evidence type="ECO:0000256" key="4">
    <source>
        <dbReference type="ARBA" id="ARBA00022723"/>
    </source>
</evidence>
<comment type="catalytic activity">
    <reaction evidence="7">
        <text>GTP + succinate + CoA = succinyl-CoA + GDP + phosphate</text>
        <dbReference type="Rhea" id="RHEA:22120"/>
        <dbReference type="ChEBI" id="CHEBI:30031"/>
        <dbReference type="ChEBI" id="CHEBI:37565"/>
        <dbReference type="ChEBI" id="CHEBI:43474"/>
        <dbReference type="ChEBI" id="CHEBI:57287"/>
        <dbReference type="ChEBI" id="CHEBI:57292"/>
        <dbReference type="ChEBI" id="CHEBI:58189"/>
    </reaction>
</comment>
<dbReference type="EMBL" id="FNEV01000001">
    <property type="protein sequence ID" value="SDJ02194.1"/>
    <property type="molecule type" value="Genomic_DNA"/>
</dbReference>
<feature type="binding site" evidence="7">
    <location>
        <position position="264"/>
    </location>
    <ligand>
        <name>substrate</name>
        <note>ligand shared with subunit alpha</note>
    </ligand>
</feature>
<dbReference type="STRING" id="86666.SAMN04490247_0520"/>
<dbReference type="PROSITE" id="PS50975">
    <property type="entry name" value="ATP_GRASP"/>
    <property type="match status" value="1"/>
</dbReference>
<feature type="binding site" evidence="7">
    <location>
        <position position="102"/>
    </location>
    <ligand>
        <name>ATP</name>
        <dbReference type="ChEBI" id="CHEBI:30616"/>
    </ligand>
</feature>
<dbReference type="OrthoDB" id="9802602at2"/>
<dbReference type="SUPFAM" id="SSF56059">
    <property type="entry name" value="Glutathione synthetase ATP-binding domain-like"/>
    <property type="match status" value="1"/>
</dbReference>
<keyword evidence="7 8" id="KW-0067">ATP-binding</keyword>
<dbReference type="FunFam" id="3.40.50.261:FF:000001">
    <property type="entry name" value="Succinate--CoA ligase [ADP-forming] subunit beta"/>
    <property type="match status" value="1"/>
</dbReference>
<dbReference type="Pfam" id="PF08442">
    <property type="entry name" value="ATP-grasp_2"/>
    <property type="match status" value="1"/>
</dbReference>
<dbReference type="EC" id="6.2.1.5" evidence="7"/>
<dbReference type="GO" id="GO:0042709">
    <property type="term" value="C:succinate-CoA ligase complex"/>
    <property type="evidence" value="ECO:0007669"/>
    <property type="project" value="TreeGrafter"/>
</dbReference>
<dbReference type="InterPro" id="IPR011761">
    <property type="entry name" value="ATP-grasp"/>
</dbReference>
<dbReference type="Pfam" id="PF00549">
    <property type="entry name" value="Ligase_CoA"/>
    <property type="match status" value="1"/>
</dbReference>
<dbReference type="GO" id="GO:0004776">
    <property type="term" value="F:succinate-CoA ligase (GDP-forming) activity"/>
    <property type="evidence" value="ECO:0007669"/>
    <property type="project" value="RHEA"/>
</dbReference>
<gene>
    <name evidence="7" type="primary">sucC</name>
    <name evidence="10" type="ORF">SAMN04490247_0520</name>
</gene>
<evidence type="ECO:0000256" key="1">
    <source>
        <dbReference type="ARBA" id="ARBA00009182"/>
    </source>
</evidence>
<dbReference type="FunFam" id="3.30.470.20:FF:000002">
    <property type="entry name" value="Succinate--CoA ligase [ADP-forming] subunit beta"/>
    <property type="match status" value="1"/>
</dbReference>
<dbReference type="HAMAP" id="MF_00558">
    <property type="entry name" value="Succ_CoA_beta"/>
    <property type="match status" value="1"/>
</dbReference>
<dbReference type="InterPro" id="IPR005809">
    <property type="entry name" value="Succ_CoA_ligase-like_bsu"/>
</dbReference>
<keyword evidence="5 7" id="KW-0547">Nucleotide-binding</keyword>
<proteinExistence type="inferred from homology"/>
<dbReference type="NCBIfam" id="NF001913">
    <property type="entry name" value="PRK00696.1"/>
    <property type="match status" value="1"/>
</dbReference>
<feature type="binding site" evidence="7">
    <location>
        <begin position="53"/>
        <end position="55"/>
    </location>
    <ligand>
        <name>ATP</name>
        <dbReference type="ChEBI" id="CHEBI:30616"/>
    </ligand>
</feature>
<dbReference type="PROSITE" id="PS01217">
    <property type="entry name" value="SUCCINYL_COA_LIG_3"/>
    <property type="match status" value="1"/>
</dbReference>
<accession>A0A1G8QBM2</accession>
<comment type="function">
    <text evidence="7">Succinyl-CoA synthetase functions in the citric acid cycle (TCA), coupling the hydrolysis of succinyl-CoA to the synthesis of either ATP or GTP and thus represents the only step of substrate-level phosphorylation in the TCA. The beta subunit provides nucleotide specificity of the enzyme and binds the substrate succinate, while the binding sites for coenzyme A and phosphate are found in the alpha subunit.</text>
</comment>
<reference evidence="11" key="1">
    <citation type="submission" date="2016-10" db="EMBL/GenBank/DDBJ databases">
        <authorList>
            <person name="Varghese N."/>
            <person name="Submissions S."/>
        </authorList>
    </citation>
    <scope>NUCLEOTIDE SEQUENCE [LARGE SCALE GENOMIC DNA]</scope>
    <source>
        <strain evidence="11">DSM 4771</strain>
    </source>
</reference>
<feature type="binding site" evidence="7">
    <location>
        <position position="199"/>
    </location>
    <ligand>
        <name>Mg(2+)</name>
        <dbReference type="ChEBI" id="CHEBI:18420"/>
    </ligand>
</feature>
<dbReference type="Proteomes" id="UP000199225">
    <property type="component" value="Unassembled WGS sequence"/>
</dbReference>
<dbReference type="GO" id="GO:0005829">
    <property type="term" value="C:cytosol"/>
    <property type="evidence" value="ECO:0007669"/>
    <property type="project" value="TreeGrafter"/>
</dbReference>
<dbReference type="AlphaFoldDB" id="A0A1G8QBM2"/>
<dbReference type="PANTHER" id="PTHR11815">
    <property type="entry name" value="SUCCINYL-COA SYNTHETASE BETA CHAIN"/>
    <property type="match status" value="1"/>
</dbReference>
<keyword evidence="2 7" id="KW-0816">Tricarboxylic acid cycle</keyword>
<keyword evidence="3 7" id="KW-0436">Ligase</keyword>
<dbReference type="GO" id="GO:0006104">
    <property type="term" value="P:succinyl-CoA metabolic process"/>
    <property type="evidence" value="ECO:0007669"/>
    <property type="project" value="TreeGrafter"/>
</dbReference>
<evidence type="ECO:0000256" key="2">
    <source>
        <dbReference type="ARBA" id="ARBA00022532"/>
    </source>
</evidence>
<dbReference type="InterPro" id="IPR017866">
    <property type="entry name" value="Succ-CoA_synthase_bsu_CS"/>
</dbReference>
<evidence type="ECO:0000256" key="6">
    <source>
        <dbReference type="ARBA" id="ARBA00022842"/>
    </source>
</evidence>
<comment type="pathway">
    <text evidence="7">Carbohydrate metabolism; tricarboxylic acid cycle; succinate from succinyl-CoA (ligase route): step 1/1.</text>
</comment>
<evidence type="ECO:0000313" key="10">
    <source>
        <dbReference type="EMBL" id="SDJ02194.1"/>
    </source>
</evidence>
<dbReference type="InterPro" id="IPR013815">
    <property type="entry name" value="ATP_grasp_subdomain_1"/>
</dbReference>
<dbReference type="SUPFAM" id="SSF52210">
    <property type="entry name" value="Succinyl-CoA synthetase domains"/>
    <property type="match status" value="1"/>
</dbReference>
<feature type="binding site" evidence="7">
    <location>
        <position position="213"/>
    </location>
    <ligand>
        <name>Mg(2+)</name>
        <dbReference type="ChEBI" id="CHEBI:18420"/>
    </ligand>
</feature>
<dbReference type="RefSeq" id="WP_093191734.1">
    <property type="nucleotide sequence ID" value="NZ_FNEV01000001.1"/>
</dbReference>
<comment type="subunit">
    <text evidence="7">Heterotetramer of two alpha and two beta subunits.</text>
</comment>
<evidence type="ECO:0000256" key="7">
    <source>
        <dbReference type="HAMAP-Rule" id="MF_00558"/>
    </source>
</evidence>
<keyword evidence="11" id="KW-1185">Reference proteome</keyword>
<feature type="binding site" evidence="7">
    <location>
        <position position="99"/>
    </location>
    <ligand>
        <name>ATP</name>
        <dbReference type="ChEBI" id="CHEBI:30616"/>
    </ligand>
</feature>
<dbReference type="PIRSF" id="PIRSF001554">
    <property type="entry name" value="SucCS_beta"/>
    <property type="match status" value="1"/>
</dbReference>
<comment type="similarity">
    <text evidence="1 7">Belongs to the succinate/malate CoA ligase beta subunit family.</text>
</comment>
<dbReference type="InterPro" id="IPR016102">
    <property type="entry name" value="Succinyl-CoA_synth-like"/>
</dbReference>
<name>A0A1G8QBM2_9BACI</name>
<dbReference type="GO" id="GO:0005524">
    <property type="term" value="F:ATP binding"/>
    <property type="evidence" value="ECO:0007669"/>
    <property type="project" value="UniProtKB-UniRule"/>
</dbReference>
<dbReference type="Gene3D" id="3.30.1490.20">
    <property type="entry name" value="ATP-grasp fold, A domain"/>
    <property type="match status" value="1"/>
</dbReference>
<dbReference type="UniPathway" id="UPA00223">
    <property type="reaction ID" value="UER00999"/>
</dbReference>
<comment type="catalytic activity">
    <reaction evidence="7">
        <text>succinate + ATP + CoA = succinyl-CoA + ADP + phosphate</text>
        <dbReference type="Rhea" id="RHEA:17661"/>
        <dbReference type="ChEBI" id="CHEBI:30031"/>
        <dbReference type="ChEBI" id="CHEBI:30616"/>
        <dbReference type="ChEBI" id="CHEBI:43474"/>
        <dbReference type="ChEBI" id="CHEBI:57287"/>
        <dbReference type="ChEBI" id="CHEBI:57292"/>
        <dbReference type="ChEBI" id="CHEBI:456216"/>
        <dbReference type="EC" id="6.2.1.5"/>
    </reaction>
</comment>
<feature type="domain" description="ATP-grasp" evidence="9">
    <location>
        <begin position="9"/>
        <end position="227"/>
    </location>
</feature>
<feature type="binding site" evidence="7">
    <location>
        <begin position="321"/>
        <end position="323"/>
    </location>
    <ligand>
        <name>substrate</name>
        <note>ligand shared with subunit alpha</note>
    </ligand>
</feature>
<evidence type="ECO:0000256" key="5">
    <source>
        <dbReference type="ARBA" id="ARBA00022741"/>
    </source>
</evidence>
<dbReference type="GO" id="GO:0006099">
    <property type="term" value="P:tricarboxylic acid cycle"/>
    <property type="evidence" value="ECO:0007669"/>
    <property type="project" value="UniProtKB-UniRule"/>
</dbReference>